<dbReference type="Proteomes" id="UP001596242">
    <property type="component" value="Unassembled WGS sequence"/>
</dbReference>
<gene>
    <name evidence="1" type="ORF">ACFP50_31180</name>
</gene>
<proteinExistence type="predicted"/>
<sequence>MTDALVEPLTTSPMRALLGHRFSSRVDRALVFLSPEGEHRVAHPHGAGACHHRPPGLAMVRRKAFDHVLWVSLLEYDTPVHLPDRTTDGRIQPLASRTAAWRVTDPVAAARNRLRPQDVSSWIAHDLIQHGRLAVNPEYTREPALGGTVRPDSVWGPEHEVLEMGIAYRIRSVVVPPAADSSTAPVMPAAWGEEQHSAYRFYREAVAQGPHSLAALWLLRHPNQAPEVLDWTIRNQSLLNDRTSWESSLVALLQGLSDHDRAFIGVKVAEVLGDLGVPHAAEVLDRVQGAQPSPLHGYPEGFR</sequence>
<dbReference type="EMBL" id="JBHSPT010000091">
    <property type="protein sequence ID" value="MFC6059712.1"/>
    <property type="molecule type" value="Genomic_DNA"/>
</dbReference>
<evidence type="ECO:0008006" key="3">
    <source>
        <dbReference type="Google" id="ProtNLM"/>
    </source>
</evidence>
<comment type="caution">
    <text evidence="1">The sequence shown here is derived from an EMBL/GenBank/DDBJ whole genome shotgun (WGS) entry which is preliminary data.</text>
</comment>
<evidence type="ECO:0000313" key="1">
    <source>
        <dbReference type="EMBL" id="MFC6059712.1"/>
    </source>
</evidence>
<keyword evidence="2" id="KW-1185">Reference proteome</keyword>
<reference evidence="2" key="1">
    <citation type="journal article" date="2019" name="Int. J. Syst. Evol. Microbiol.">
        <title>The Global Catalogue of Microorganisms (GCM) 10K type strain sequencing project: providing services to taxonomists for standard genome sequencing and annotation.</title>
        <authorList>
            <consortium name="The Broad Institute Genomics Platform"/>
            <consortium name="The Broad Institute Genome Sequencing Center for Infectious Disease"/>
            <person name="Wu L."/>
            <person name="Ma J."/>
        </authorList>
    </citation>
    <scope>NUCLEOTIDE SEQUENCE [LARGE SCALE GENOMIC DNA]</scope>
    <source>
        <strain evidence="2">JCM 12763</strain>
    </source>
</reference>
<accession>A0ABW1M9H8</accession>
<organism evidence="1 2">
    <name type="scientific">Streptomyces pratens</name>
    <dbReference type="NCBI Taxonomy" id="887456"/>
    <lineage>
        <taxon>Bacteria</taxon>
        <taxon>Bacillati</taxon>
        <taxon>Actinomycetota</taxon>
        <taxon>Actinomycetes</taxon>
        <taxon>Kitasatosporales</taxon>
        <taxon>Streptomycetaceae</taxon>
        <taxon>Streptomyces</taxon>
    </lineage>
</organism>
<protein>
    <recommendedName>
        <fullName evidence="3">HEAT repeat domain-containing protein</fullName>
    </recommendedName>
</protein>
<name>A0ABW1M9H8_9ACTN</name>
<evidence type="ECO:0000313" key="2">
    <source>
        <dbReference type="Proteomes" id="UP001596242"/>
    </source>
</evidence>
<dbReference type="RefSeq" id="WP_386404465.1">
    <property type="nucleotide sequence ID" value="NZ_JBHSPT010000091.1"/>
</dbReference>